<organism evidence="1 2">
    <name type="scientific">Pleurodeles waltl</name>
    <name type="common">Iberian ribbed newt</name>
    <dbReference type="NCBI Taxonomy" id="8319"/>
    <lineage>
        <taxon>Eukaryota</taxon>
        <taxon>Metazoa</taxon>
        <taxon>Chordata</taxon>
        <taxon>Craniata</taxon>
        <taxon>Vertebrata</taxon>
        <taxon>Euteleostomi</taxon>
        <taxon>Amphibia</taxon>
        <taxon>Batrachia</taxon>
        <taxon>Caudata</taxon>
        <taxon>Salamandroidea</taxon>
        <taxon>Salamandridae</taxon>
        <taxon>Pleurodelinae</taxon>
        <taxon>Pleurodeles</taxon>
    </lineage>
</organism>
<reference evidence="1" key="1">
    <citation type="journal article" date="2022" name="bioRxiv">
        <title>Sequencing and chromosome-scale assembly of the giantPleurodeles waltlgenome.</title>
        <authorList>
            <person name="Brown T."/>
            <person name="Elewa A."/>
            <person name="Iarovenko S."/>
            <person name="Subramanian E."/>
            <person name="Araus A.J."/>
            <person name="Petzold A."/>
            <person name="Susuki M."/>
            <person name="Suzuki K.-i.T."/>
            <person name="Hayashi T."/>
            <person name="Toyoda A."/>
            <person name="Oliveira C."/>
            <person name="Osipova E."/>
            <person name="Leigh N.D."/>
            <person name="Simon A."/>
            <person name="Yun M.H."/>
        </authorList>
    </citation>
    <scope>NUCLEOTIDE SEQUENCE</scope>
    <source>
        <strain evidence="1">20211129_DDA</strain>
        <tissue evidence="1">Liver</tissue>
    </source>
</reference>
<dbReference type="EMBL" id="JANPWB010000011">
    <property type="protein sequence ID" value="KAJ1130810.1"/>
    <property type="molecule type" value="Genomic_DNA"/>
</dbReference>
<comment type="caution">
    <text evidence="1">The sequence shown here is derived from an EMBL/GenBank/DDBJ whole genome shotgun (WGS) entry which is preliminary data.</text>
</comment>
<sequence>MLIPRTLSGVSHDVVRRLPRSRRLQRGCSGVGPAKITESDAGGVTGFSSGIGPKSSEVDFLGFPPAFLSRAHGTG</sequence>
<accession>A0AAV7PV41</accession>
<keyword evidence="2" id="KW-1185">Reference proteome</keyword>
<evidence type="ECO:0000313" key="2">
    <source>
        <dbReference type="Proteomes" id="UP001066276"/>
    </source>
</evidence>
<proteinExistence type="predicted"/>
<protein>
    <submittedName>
        <fullName evidence="1">Uncharacterized protein</fullName>
    </submittedName>
</protein>
<gene>
    <name evidence="1" type="ORF">NDU88_009157</name>
</gene>
<dbReference type="AlphaFoldDB" id="A0AAV7PV41"/>
<name>A0AAV7PV41_PLEWA</name>
<evidence type="ECO:0000313" key="1">
    <source>
        <dbReference type="EMBL" id="KAJ1130810.1"/>
    </source>
</evidence>
<dbReference type="Proteomes" id="UP001066276">
    <property type="component" value="Chromosome 7"/>
</dbReference>